<reference evidence="26" key="1">
    <citation type="journal article" date="2016" name="Nature">
        <title>Genome evolution in the allotetraploid frog Xenopus laevis.</title>
        <authorList>
            <person name="Session A.M."/>
            <person name="Uno Y."/>
            <person name="Kwon T."/>
            <person name="Chapman J.A."/>
            <person name="Toyoda A."/>
            <person name="Takahashi S."/>
            <person name="Fukui A."/>
            <person name="Hikosaka A."/>
            <person name="Suzuki A."/>
            <person name="Kondo M."/>
            <person name="van Heeringen S.J."/>
            <person name="Quigley I."/>
            <person name="Heinz S."/>
            <person name="Ogino H."/>
            <person name="Ochi H."/>
            <person name="Hellsten U."/>
            <person name="Lyons J.B."/>
            <person name="Simakov O."/>
            <person name="Putnam N."/>
            <person name="Stites J."/>
            <person name="Kuroki Y."/>
            <person name="Tanaka T."/>
            <person name="Michiue T."/>
            <person name="Watanabe M."/>
            <person name="Bogdanovic O."/>
            <person name="Lister R."/>
            <person name="Georgiou G."/>
            <person name="Paranjpe S.S."/>
            <person name="van Kruijsbergen I."/>
            <person name="Shu S."/>
            <person name="Carlson J."/>
            <person name="Kinoshita T."/>
            <person name="Ohta Y."/>
            <person name="Mawaribuchi S."/>
            <person name="Jenkins J."/>
            <person name="Grimwood J."/>
            <person name="Schmutz J."/>
            <person name="Mitros T."/>
            <person name="Mozaffari S.V."/>
            <person name="Suzuki Y."/>
            <person name="Haramoto Y."/>
            <person name="Yamamoto T.S."/>
            <person name="Takagi C."/>
            <person name="Heald R."/>
            <person name="Miller K."/>
            <person name="Haudenschild C."/>
            <person name="Kitzman J."/>
            <person name="Nakayama T."/>
            <person name="Izutsu Y."/>
            <person name="Robert J."/>
            <person name="Fortriede J."/>
            <person name="Burns K."/>
            <person name="Lotay V."/>
            <person name="Karimi K."/>
            <person name="Yasuoka Y."/>
            <person name="Dichmann D.S."/>
            <person name="Flajnik M.F."/>
            <person name="Houston D.W."/>
            <person name="Shendure J."/>
            <person name="DuPasquier L."/>
            <person name="Vize P.D."/>
            <person name="Zorn A.M."/>
            <person name="Ito M."/>
            <person name="Marcotte E.M."/>
            <person name="Wallingford J.B."/>
            <person name="Ito Y."/>
            <person name="Asashima M."/>
            <person name="Ueno N."/>
            <person name="Matsuda Y."/>
            <person name="Veenstra G.J."/>
            <person name="Fujiyama A."/>
            <person name="Harland R.M."/>
            <person name="Taira M."/>
            <person name="Rokhsar D.S."/>
        </authorList>
    </citation>
    <scope>NUCLEOTIDE SEQUENCE [LARGE SCALE GENOMIC DNA]</scope>
    <source>
        <strain evidence="26">J</strain>
    </source>
</reference>
<dbReference type="Pfam" id="PF07645">
    <property type="entry name" value="EGF_CA"/>
    <property type="match status" value="2"/>
</dbReference>
<dbReference type="InterPro" id="IPR000742">
    <property type="entry name" value="EGF"/>
</dbReference>
<evidence type="ECO:0000256" key="4">
    <source>
        <dbReference type="ARBA" id="ARBA00004613"/>
    </source>
</evidence>
<dbReference type="InterPro" id="IPR001881">
    <property type="entry name" value="EGF-like_Ca-bd_dom"/>
</dbReference>
<keyword evidence="8 21" id="KW-0245">EGF-like domain</keyword>
<feature type="domain" description="EGF-like" evidence="23">
    <location>
        <begin position="247"/>
        <end position="288"/>
    </location>
</feature>
<keyword evidence="6" id="KW-1003">Cell membrane</keyword>
<dbReference type="Pfam" id="PF12947">
    <property type="entry name" value="EGF_3"/>
    <property type="match status" value="1"/>
</dbReference>
<evidence type="ECO:0000256" key="7">
    <source>
        <dbReference type="ARBA" id="ARBA00022525"/>
    </source>
</evidence>
<feature type="compositionally biased region" description="Low complexity" evidence="22">
    <location>
        <begin position="802"/>
        <end position="821"/>
    </location>
</feature>
<sequence>MYDDLQQLKLVNDWLLDSITARFPYGVRQYTMVEFNDPTFGPVRKTSSIDEFKAFFNNLYAYDGGDCPELAMNGLKLALENSPPGSFILVLTDASSKDYTNTALLNNIRSLINAKQSQVVFLITGLCAGLNDPAFLIYRDIASLSYGHVFQIGLSDLGKVSAGALDPNPKTIVSEIWGSLYEMNKPAQGAWTLCITSSSPHAIQVEGLTVTEHCSDCHPNAKCDVYSDFYQCTCDEGYVGDGFSCSDIDECAYSWLYNCSYGYCENTNGSYDCVCPAGYTKGAGNNCVDINECSSPDLNKCHSSATCINYVGTYTCQCPPGVYGDGKNCEIDPCTRGVCGNNNECTTDGRSYSCSDPCVSHTVLDEPWRSTANAQSVDFKCDTDKMGWYRFNGSGGIRMPETCVAPGSCNTNAPMWLNGSHPTPTDGIVNLKICAHWSGDCCLWSTTIQVKTCPGGYHLYKLNRTPACSLAYCTDPTSLNDDCLCTDDEQCRFVSGSYGCYCKDNRTISAFTDLKPTVSCGLKNMITSFRKCELRALKIDVKNIVVTNSDCFNVSNNNTTNTYSVLAPLQEGKCGMKLTTNTTHASYVNSFEFIIVLPGNVVRDKLITTSTCVYPLDMRHSLFTALNPIISTVNLYISDTGEFKAYMGIYKNDDYKNPYEGTQVDIYTKTVIYIGVFLDGPDTSQYAMVLKNCYATPSSNADDSTKYYIIQNSCPSVIDDTVNVAENGLSSQARFSFQMFAFLGDVSQVYLHCEIYVCDNKATTCLPTCSTRATNTNEGTTYNMKIGPFNRIDSAPSPTPKPSSAANDSAPSPIPKPSSAAHGTQASWTVTVLLMLMSVVLFSGKHSSSALDF</sequence>
<dbReference type="PANTHER" id="PTHR14002:SF57">
    <property type="entry name" value="UROMODULIN"/>
    <property type="match status" value="1"/>
</dbReference>
<evidence type="ECO:0000256" key="10">
    <source>
        <dbReference type="ARBA" id="ARBA00022622"/>
    </source>
</evidence>
<evidence type="ECO:0000256" key="5">
    <source>
        <dbReference type="ARBA" id="ARBA00015737"/>
    </source>
</evidence>
<dbReference type="PROSITE" id="PS01186">
    <property type="entry name" value="EGF_2"/>
    <property type="match status" value="1"/>
</dbReference>
<dbReference type="InterPro" id="IPR001507">
    <property type="entry name" value="ZP_dom"/>
</dbReference>
<dbReference type="InterPro" id="IPR017977">
    <property type="entry name" value="ZP_dom_CS"/>
</dbReference>
<evidence type="ECO:0000256" key="13">
    <source>
        <dbReference type="ARBA" id="ARBA00022859"/>
    </source>
</evidence>
<dbReference type="CDD" id="cd00054">
    <property type="entry name" value="EGF_CA"/>
    <property type="match status" value="2"/>
</dbReference>
<keyword evidence="13" id="KW-0391">Immunity</keyword>
<evidence type="ECO:0000256" key="19">
    <source>
        <dbReference type="ARBA" id="ARBA00045741"/>
    </source>
</evidence>
<keyword evidence="16" id="KW-0325">Glycoprotein</keyword>
<keyword evidence="7" id="KW-0964">Secreted</keyword>
<keyword evidence="9" id="KW-0399">Innate immunity</keyword>
<comment type="subcellular location">
    <subcellularLocation>
        <location evidence="1">Apical cell membrane</location>
        <topology evidence="1">Lipid-anchor</topology>
        <topology evidence="1">GPI-anchor</topology>
    </subcellularLocation>
    <subcellularLocation>
        <location evidence="3">Basolateral cell membrane</location>
        <topology evidence="3">Lipid-anchor</topology>
        <topology evidence="3">GPI-anchor</topology>
    </subcellularLocation>
    <subcellularLocation>
        <location evidence="2">Cell projection</location>
        <location evidence="2">Cilium membrane</location>
    </subcellularLocation>
    <subcellularLocation>
        <location evidence="4">Secreted</location>
    </subcellularLocation>
</comment>
<keyword evidence="18" id="KW-0449">Lipoprotein</keyword>
<dbReference type="Pfam" id="PF23283">
    <property type="entry name" value="D8C_UMOD"/>
    <property type="match status" value="1"/>
</dbReference>
<evidence type="ECO:0000259" key="24">
    <source>
        <dbReference type="PROSITE" id="PS51034"/>
    </source>
</evidence>
<dbReference type="PROSITE" id="PS00682">
    <property type="entry name" value="ZP_1"/>
    <property type="match status" value="1"/>
</dbReference>
<evidence type="ECO:0000259" key="23">
    <source>
        <dbReference type="PROSITE" id="PS50026"/>
    </source>
</evidence>
<keyword evidence="11" id="KW-0732">Signal</keyword>
<dbReference type="Pfam" id="PF25106">
    <property type="entry name" value="VWA_4"/>
    <property type="match status" value="1"/>
</dbReference>
<dbReference type="InterPro" id="IPR057774">
    <property type="entry name" value="D8C_UMOD/GP2/OIT3-like"/>
</dbReference>
<dbReference type="FunFam" id="2.60.40.4100:FF:000001">
    <property type="entry name" value="alpha-tectorin isoform X1"/>
    <property type="match status" value="1"/>
</dbReference>
<dbReference type="Gene3D" id="2.10.25.10">
    <property type="entry name" value="Laminin"/>
    <property type="match status" value="3"/>
</dbReference>
<protein>
    <recommendedName>
        <fullName evidence="5">Uromodulin</fullName>
    </recommendedName>
</protein>
<proteinExistence type="predicted"/>
<dbReference type="Gene3D" id="2.60.40.4100">
    <property type="entry name" value="Zona pellucida, ZP-C domain"/>
    <property type="match status" value="1"/>
</dbReference>
<evidence type="ECO:0000256" key="18">
    <source>
        <dbReference type="ARBA" id="ARBA00023288"/>
    </source>
</evidence>
<keyword evidence="14" id="KW-0472">Membrane</keyword>
<dbReference type="InterPro" id="IPR049883">
    <property type="entry name" value="NOTCH1_EGF-like"/>
</dbReference>
<comment type="caution">
    <text evidence="21">Lacks conserved residue(s) required for the propagation of feature annotation.</text>
</comment>
<feature type="domain" description="EGF-like" evidence="23">
    <location>
        <begin position="210"/>
        <end position="244"/>
    </location>
</feature>
<evidence type="ECO:0000256" key="2">
    <source>
        <dbReference type="ARBA" id="ARBA00004309"/>
    </source>
</evidence>
<dbReference type="GO" id="GO:0016324">
    <property type="term" value="C:apical plasma membrane"/>
    <property type="evidence" value="ECO:0007669"/>
    <property type="project" value="UniProtKB-SubCell"/>
</dbReference>
<dbReference type="PROSITE" id="PS51034">
    <property type="entry name" value="ZP_2"/>
    <property type="match status" value="1"/>
</dbReference>
<dbReference type="GO" id="GO:0045087">
    <property type="term" value="P:innate immune response"/>
    <property type="evidence" value="ECO:0007669"/>
    <property type="project" value="UniProtKB-KW"/>
</dbReference>
<evidence type="ECO:0000256" key="17">
    <source>
        <dbReference type="ARBA" id="ARBA00023273"/>
    </source>
</evidence>
<gene>
    <name evidence="25" type="ORF">XELAEV_18045366mg</name>
</gene>
<dbReference type="PROSITE" id="PS00010">
    <property type="entry name" value="ASX_HYDROXYL"/>
    <property type="match status" value="2"/>
</dbReference>
<comment type="function">
    <text evidence="19">Functions in biogenesis and organization of the apical membrane of epithelial cells of the thick ascending limb of Henle's loop (TALH), where it promotes formation of complex filamentous gel-like structure that may play a role in the water barrier permeability. May serve as a receptor for binding and endocytosis of cytokines (IL-1, IL-2) and TNF. Facilitates neutrophil migration across renal epithelia.</text>
</comment>
<dbReference type="Pfam" id="PF00100">
    <property type="entry name" value="Zona_pellucida"/>
    <property type="match status" value="1"/>
</dbReference>
<dbReference type="FunFam" id="2.10.25.10:FF:000038">
    <property type="entry name" value="Fibrillin 2"/>
    <property type="match status" value="1"/>
</dbReference>
<evidence type="ECO:0000256" key="14">
    <source>
        <dbReference type="ARBA" id="ARBA00023136"/>
    </source>
</evidence>
<evidence type="ECO:0000256" key="6">
    <source>
        <dbReference type="ARBA" id="ARBA00022475"/>
    </source>
</evidence>
<dbReference type="GO" id="GO:0016323">
    <property type="term" value="C:basolateral plasma membrane"/>
    <property type="evidence" value="ECO:0007669"/>
    <property type="project" value="UniProtKB-SubCell"/>
</dbReference>
<dbReference type="InterPro" id="IPR024731">
    <property type="entry name" value="NELL2-like_EGF"/>
</dbReference>
<dbReference type="EMBL" id="CM004482">
    <property type="protein sequence ID" value="OCT64264.1"/>
    <property type="molecule type" value="Genomic_DNA"/>
</dbReference>
<dbReference type="PANTHER" id="PTHR14002">
    <property type="entry name" value="ENDOGLIN/TGF-BETA RECEPTOR TYPE III"/>
    <property type="match status" value="1"/>
</dbReference>
<dbReference type="InterPro" id="IPR018097">
    <property type="entry name" value="EGF_Ca-bd_CS"/>
</dbReference>
<dbReference type="OMA" id="KIGWYRF"/>
<evidence type="ECO:0000256" key="12">
    <source>
        <dbReference type="ARBA" id="ARBA00022737"/>
    </source>
</evidence>
<evidence type="ECO:0000256" key="16">
    <source>
        <dbReference type="ARBA" id="ARBA00023180"/>
    </source>
</evidence>
<dbReference type="SMART" id="SM00179">
    <property type="entry name" value="EGF_CA"/>
    <property type="match status" value="2"/>
</dbReference>
<accession>A0A974H470</accession>
<dbReference type="GO" id="GO:0005576">
    <property type="term" value="C:extracellular region"/>
    <property type="evidence" value="ECO:0007669"/>
    <property type="project" value="UniProtKB-SubCell"/>
</dbReference>
<dbReference type="InterPro" id="IPR055355">
    <property type="entry name" value="ZP-C"/>
</dbReference>
<evidence type="ECO:0000256" key="20">
    <source>
        <dbReference type="ARBA" id="ARBA00046503"/>
    </source>
</evidence>
<dbReference type="GO" id="GO:0060170">
    <property type="term" value="C:ciliary membrane"/>
    <property type="evidence" value="ECO:0007669"/>
    <property type="project" value="UniProtKB-SubCell"/>
</dbReference>
<evidence type="ECO:0000256" key="8">
    <source>
        <dbReference type="ARBA" id="ARBA00022536"/>
    </source>
</evidence>
<name>A0A974H470_XENLA</name>
<comment type="subunit">
    <text evidence="20">Homodimer that then polymerizes into long filaments. The filaments can additionally assemble laterally to form a sheet. The filaments consist of a zigzag-shaped backbone with laterally protruding arms which interact with bacterial adhesin fimH. Two fimH molecules can bind to a single UMOD monomer.</text>
</comment>
<evidence type="ECO:0000256" key="3">
    <source>
        <dbReference type="ARBA" id="ARBA00004539"/>
    </source>
</evidence>
<evidence type="ECO:0000256" key="1">
    <source>
        <dbReference type="ARBA" id="ARBA00004303"/>
    </source>
</evidence>
<dbReference type="PROSITE" id="PS01187">
    <property type="entry name" value="EGF_CA"/>
    <property type="match status" value="1"/>
</dbReference>
<keyword evidence="17" id="KW-0966">Cell projection</keyword>
<dbReference type="GO" id="GO:0098552">
    <property type="term" value="C:side of membrane"/>
    <property type="evidence" value="ECO:0007669"/>
    <property type="project" value="UniProtKB-KW"/>
</dbReference>
<keyword evidence="12" id="KW-0677">Repeat</keyword>
<keyword evidence="15" id="KW-1015">Disulfide bond</keyword>
<dbReference type="GO" id="GO:0005509">
    <property type="term" value="F:calcium ion binding"/>
    <property type="evidence" value="ECO:0007669"/>
    <property type="project" value="InterPro"/>
</dbReference>
<dbReference type="PROSITE" id="PS50026">
    <property type="entry name" value="EGF_3"/>
    <property type="match status" value="3"/>
</dbReference>
<evidence type="ECO:0000256" key="9">
    <source>
        <dbReference type="ARBA" id="ARBA00022588"/>
    </source>
</evidence>
<dbReference type="InterPro" id="IPR042235">
    <property type="entry name" value="ZP-C_dom"/>
</dbReference>
<evidence type="ECO:0000313" key="26">
    <source>
        <dbReference type="Proteomes" id="UP000694892"/>
    </source>
</evidence>
<organism evidence="25 26">
    <name type="scientific">Xenopus laevis</name>
    <name type="common">African clawed frog</name>
    <dbReference type="NCBI Taxonomy" id="8355"/>
    <lineage>
        <taxon>Eukaryota</taxon>
        <taxon>Metazoa</taxon>
        <taxon>Chordata</taxon>
        <taxon>Craniata</taxon>
        <taxon>Vertebrata</taxon>
        <taxon>Euteleostomi</taxon>
        <taxon>Amphibia</taxon>
        <taxon>Batrachia</taxon>
        <taxon>Anura</taxon>
        <taxon>Pipoidea</taxon>
        <taxon>Pipidae</taxon>
        <taxon>Xenopodinae</taxon>
        <taxon>Xenopus</taxon>
        <taxon>Xenopus</taxon>
    </lineage>
</organism>
<dbReference type="InterPro" id="IPR056861">
    <property type="entry name" value="HMCN1-like_VWA"/>
</dbReference>
<evidence type="ECO:0000313" key="25">
    <source>
        <dbReference type="EMBL" id="OCT64264.1"/>
    </source>
</evidence>
<dbReference type="Proteomes" id="UP000694892">
    <property type="component" value="Chromosome 9_10L"/>
</dbReference>
<evidence type="ECO:0000256" key="21">
    <source>
        <dbReference type="PROSITE-ProRule" id="PRU00076"/>
    </source>
</evidence>
<feature type="domain" description="ZP" evidence="24">
    <location>
        <begin position="519"/>
        <end position="776"/>
    </location>
</feature>
<dbReference type="InterPro" id="IPR000152">
    <property type="entry name" value="EGF-type_Asp/Asn_hydroxyl_site"/>
</dbReference>
<dbReference type="AlphaFoldDB" id="A0A974H470"/>
<evidence type="ECO:0000256" key="22">
    <source>
        <dbReference type="SAM" id="MobiDB-lite"/>
    </source>
</evidence>
<feature type="domain" description="EGF-like" evidence="23">
    <location>
        <begin position="289"/>
        <end position="330"/>
    </location>
</feature>
<evidence type="ECO:0000256" key="11">
    <source>
        <dbReference type="ARBA" id="ARBA00022729"/>
    </source>
</evidence>
<keyword evidence="10" id="KW-0336">GPI-anchor</keyword>
<dbReference type="SUPFAM" id="SSF57184">
    <property type="entry name" value="Growth factor receptor domain"/>
    <property type="match status" value="1"/>
</dbReference>
<dbReference type="InterPro" id="IPR009030">
    <property type="entry name" value="Growth_fac_rcpt_cys_sf"/>
</dbReference>
<dbReference type="SMART" id="SM00181">
    <property type="entry name" value="EGF"/>
    <property type="match status" value="4"/>
</dbReference>
<dbReference type="SMART" id="SM00241">
    <property type="entry name" value="ZP"/>
    <property type="match status" value="1"/>
</dbReference>
<feature type="region of interest" description="Disordered" evidence="22">
    <location>
        <begin position="791"/>
        <end position="821"/>
    </location>
</feature>
<evidence type="ECO:0000256" key="15">
    <source>
        <dbReference type="ARBA" id="ARBA00023157"/>
    </source>
</evidence>